<dbReference type="RefSeq" id="WP_390242796.1">
    <property type="nucleotide sequence ID" value="NZ_JBHTAB010000001.1"/>
</dbReference>
<gene>
    <name evidence="1" type="ORF">ACFQI8_03365</name>
</gene>
<keyword evidence="2" id="KW-1185">Reference proteome</keyword>
<sequence>MSKSDDPRSKTVRERIIEDAQVRCHQKRSEVQDARLRMSMVPRSLRGDFQNRVLEYYRALRPLRSEGIIKEWWSSVVLSPSWTAGREYVFEIDGQEVEVSQDEAMTIFETQGVQPVEVRDIPYRGLERLDELEDATETVVETRSTMRGVREEQTTQQVVLDVRQLMDIAGVLDDAATKLGFKPSIELQDAEGEVV</sequence>
<dbReference type="Proteomes" id="UP001596460">
    <property type="component" value="Unassembled WGS sequence"/>
</dbReference>
<evidence type="ECO:0000313" key="1">
    <source>
        <dbReference type="EMBL" id="MFC7128433.1"/>
    </source>
</evidence>
<dbReference type="AlphaFoldDB" id="A0ABD5XH29"/>
<dbReference type="EMBL" id="JBHTAB010000001">
    <property type="protein sequence ID" value="MFC7128433.1"/>
    <property type="molecule type" value="Genomic_DNA"/>
</dbReference>
<accession>A0ABD5XH29</accession>
<reference evidence="1 2" key="1">
    <citation type="journal article" date="2019" name="Int. J. Syst. Evol. Microbiol.">
        <title>The Global Catalogue of Microorganisms (GCM) 10K type strain sequencing project: providing services to taxonomists for standard genome sequencing and annotation.</title>
        <authorList>
            <consortium name="The Broad Institute Genomics Platform"/>
            <consortium name="The Broad Institute Genome Sequencing Center for Infectious Disease"/>
            <person name="Wu L."/>
            <person name="Ma J."/>
        </authorList>
    </citation>
    <scope>NUCLEOTIDE SEQUENCE [LARGE SCALE GENOMIC DNA]</scope>
    <source>
        <strain evidence="1 2">DSM 26526</strain>
    </source>
</reference>
<evidence type="ECO:0000313" key="2">
    <source>
        <dbReference type="Proteomes" id="UP001596460"/>
    </source>
</evidence>
<comment type="caution">
    <text evidence="1">The sequence shown here is derived from an EMBL/GenBank/DDBJ whole genome shotgun (WGS) entry which is preliminary data.</text>
</comment>
<protein>
    <submittedName>
        <fullName evidence="1">Uncharacterized protein</fullName>
    </submittedName>
</protein>
<organism evidence="1 2">
    <name type="scientific">Haloferax chudinovii</name>
    <dbReference type="NCBI Taxonomy" id="1109010"/>
    <lineage>
        <taxon>Archaea</taxon>
        <taxon>Methanobacteriati</taxon>
        <taxon>Methanobacteriota</taxon>
        <taxon>Stenosarchaea group</taxon>
        <taxon>Halobacteria</taxon>
        <taxon>Halobacteriales</taxon>
        <taxon>Haloferacaceae</taxon>
        <taxon>Haloferax</taxon>
    </lineage>
</organism>
<proteinExistence type="predicted"/>
<name>A0ABD5XH29_9EURY</name>